<accession>A0A7Y2H3A5</accession>
<evidence type="ECO:0000256" key="9">
    <source>
        <dbReference type="ARBA" id="ARBA00022598"/>
    </source>
</evidence>
<dbReference type="InterPro" id="IPR041616">
    <property type="entry name" value="PheRS_beta_core"/>
</dbReference>
<name>A0A7Y2H3A5_UNCEI</name>
<evidence type="ECO:0000313" key="21">
    <source>
        <dbReference type="Proteomes" id="UP000547674"/>
    </source>
</evidence>
<comment type="caution">
    <text evidence="20">The sequence shown here is derived from an EMBL/GenBank/DDBJ whole genome shotgun (WGS) entry which is preliminary data.</text>
</comment>
<evidence type="ECO:0000256" key="14">
    <source>
        <dbReference type="ARBA" id="ARBA00022884"/>
    </source>
</evidence>
<dbReference type="FunFam" id="3.30.70.380:FF:000001">
    <property type="entry name" value="Phenylalanine--tRNA ligase beta subunit"/>
    <property type="match status" value="1"/>
</dbReference>
<dbReference type="Proteomes" id="UP000547674">
    <property type="component" value="Unassembled WGS sequence"/>
</dbReference>
<dbReference type="SMART" id="SM00896">
    <property type="entry name" value="FDX-ACB"/>
    <property type="match status" value="1"/>
</dbReference>
<keyword evidence="9" id="KW-0436">Ligase</keyword>
<evidence type="ECO:0000256" key="6">
    <source>
        <dbReference type="ARBA" id="ARBA00017032"/>
    </source>
</evidence>
<dbReference type="GO" id="GO:0000049">
    <property type="term" value="F:tRNA binding"/>
    <property type="evidence" value="ECO:0007669"/>
    <property type="project" value="UniProtKB-KW"/>
</dbReference>
<dbReference type="InterPro" id="IPR005121">
    <property type="entry name" value="Fdx_antiC-bd"/>
</dbReference>
<comment type="similarity">
    <text evidence="3">Belongs to the phenylalanyl-tRNA synthetase beta subunit family. Type 1 subfamily.</text>
</comment>
<keyword evidence="8" id="KW-0820">tRNA-binding</keyword>
<comment type="catalytic activity">
    <reaction evidence="18">
        <text>tRNA(Phe) + L-phenylalanine + ATP = L-phenylalanyl-tRNA(Phe) + AMP + diphosphate + H(+)</text>
        <dbReference type="Rhea" id="RHEA:19413"/>
        <dbReference type="Rhea" id="RHEA-COMP:9668"/>
        <dbReference type="Rhea" id="RHEA-COMP:9699"/>
        <dbReference type="ChEBI" id="CHEBI:15378"/>
        <dbReference type="ChEBI" id="CHEBI:30616"/>
        <dbReference type="ChEBI" id="CHEBI:33019"/>
        <dbReference type="ChEBI" id="CHEBI:58095"/>
        <dbReference type="ChEBI" id="CHEBI:78442"/>
        <dbReference type="ChEBI" id="CHEBI:78531"/>
        <dbReference type="ChEBI" id="CHEBI:456215"/>
        <dbReference type="EC" id="6.1.1.20"/>
    </reaction>
</comment>
<dbReference type="AlphaFoldDB" id="A0A7Y2H3A5"/>
<evidence type="ECO:0000256" key="12">
    <source>
        <dbReference type="ARBA" id="ARBA00022840"/>
    </source>
</evidence>
<reference evidence="20 21" key="1">
    <citation type="submission" date="2020-03" db="EMBL/GenBank/DDBJ databases">
        <title>Metabolic flexibility allows generalist bacteria to become dominant in a frequently disturbed ecosystem.</title>
        <authorList>
            <person name="Chen Y.-J."/>
            <person name="Leung P.M."/>
            <person name="Bay S.K."/>
            <person name="Hugenholtz P."/>
            <person name="Kessler A.J."/>
            <person name="Shelley G."/>
            <person name="Waite D.W."/>
            <person name="Cook P.L."/>
            <person name="Greening C."/>
        </authorList>
    </citation>
    <scope>NUCLEOTIDE SEQUENCE [LARGE SCALE GENOMIC DNA]</scope>
    <source>
        <strain evidence="20">SS_bin_28</strain>
    </source>
</reference>
<evidence type="ECO:0000256" key="8">
    <source>
        <dbReference type="ARBA" id="ARBA00022555"/>
    </source>
</evidence>
<evidence type="ECO:0000256" key="1">
    <source>
        <dbReference type="ARBA" id="ARBA00001946"/>
    </source>
</evidence>
<protein>
    <recommendedName>
        <fullName evidence="6">Phenylalanine--tRNA ligase beta subunit</fullName>
        <ecNumber evidence="5">6.1.1.20</ecNumber>
    </recommendedName>
    <alternativeName>
        <fullName evidence="17">Phenylalanyl-tRNA synthetase beta subunit</fullName>
    </alternativeName>
</protein>
<dbReference type="Gene3D" id="3.30.70.380">
    <property type="entry name" value="Ferrodoxin-fold anticodon-binding domain"/>
    <property type="match status" value="1"/>
</dbReference>
<evidence type="ECO:0000256" key="7">
    <source>
        <dbReference type="ARBA" id="ARBA00022490"/>
    </source>
</evidence>
<evidence type="ECO:0000256" key="18">
    <source>
        <dbReference type="ARBA" id="ARBA00049255"/>
    </source>
</evidence>
<evidence type="ECO:0000256" key="17">
    <source>
        <dbReference type="ARBA" id="ARBA00033189"/>
    </source>
</evidence>
<dbReference type="PROSITE" id="PS51447">
    <property type="entry name" value="FDX_ACB"/>
    <property type="match status" value="1"/>
</dbReference>
<evidence type="ECO:0000256" key="2">
    <source>
        <dbReference type="ARBA" id="ARBA00004496"/>
    </source>
</evidence>
<gene>
    <name evidence="20" type="ORF">HKN21_12770</name>
</gene>
<dbReference type="Pfam" id="PF03147">
    <property type="entry name" value="FDX-ACB"/>
    <property type="match status" value="1"/>
</dbReference>
<keyword evidence="15" id="KW-0648">Protein biosynthesis</keyword>
<evidence type="ECO:0000256" key="15">
    <source>
        <dbReference type="ARBA" id="ARBA00022917"/>
    </source>
</evidence>
<dbReference type="EMBL" id="JABDJR010000510">
    <property type="protein sequence ID" value="NNF07627.1"/>
    <property type="molecule type" value="Genomic_DNA"/>
</dbReference>
<evidence type="ECO:0000256" key="10">
    <source>
        <dbReference type="ARBA" id="ARBA00022723"/>
    </source>
</evidence>
<evidence type="ECO:0000256" key="5">
    <source>
        <dbReference type="ARBA" id="ARBA00012814"/>
    </source>
</evidence>
<evidence type="ECO:0000256" key="4">
    <source>
        <dbReference type="ARBA" id="ARBA00011209"/>
    </source>
</evidence>
<keyword evidence="10" id="KW-0479">Metal-binding</keyword>
<dbReference type="GO" id="GO:0005524">
    <property type="term" value="F:ATP binding"/>
    <property type="evidence" value="ECO:0007669"/>
    <property type="project" value="UniProtKB-KW"/>
</dbReference>
<dbReference type="SUPFAM" id="SSF54991">
    <property type="entry name" value="Anticodon-binding domain of PheRS"/>
    <property type="match status" value="1"/>
</dbReference>
<dbReference type="GO" id="GO:0004826">
    <property type="term" value="F:phenylalanine-tRNA ligase activity"/>
    <property type="evidence" value="ECO:0007669"/>
    <property type="project" value="UniProtKB-EC"/>
</dbReference>
<dbReference type="InterPro" id="IPR036690">
    <property type="entry name" value="Fdx_antiC-bd_sf"/>
</dbReference>
<dbReference type="Gene3D" id="3.30.930.10">
    <property type="entry name" value="Bira Bifunctional Protein, Domain 2"/>
    <property type="match status" value="1"/>
</dbReference>
<proteinExistence type="inferred from homology"/>
<feature type="domain" description="FDX-ACB" evidence="19">
    <location>
        <begin position="156"/>
        <end position="248"/>
    </location>
</feature>
<dbReference type="GO" id="GO:0006412">
    <property type="term" value="P:translation"/>
    <property type="evidence" value="ECO:0007669"/>
    <property type="project" value="UniProtKB-KW"/>
</dbReference>
<dbReference type="EC" id="6.1.1.20" evidence="5"/>
<evidence type="ECO:0000313" key="20">
    <source>
        <dbReference type="EMBL" id="NNF07627.1"/>
    </source>
</evidence>
<dbReference type="SUPFAM" id="SSF55681">
    <property type="entry name" value="Class II aaRS and biotin synthetases"/>
    <property type="match status" value="1"/>
</dbReference>
<evidence type="ECO:0000256" key="16">
    <source>
        <dbReference type="ARBA" id="ARBA00023146"/>
    </source>
</evidence>
<evidence type="ECO:0000256" key="13">
    <source>
        <dbReference type="ARBA" id="ARBA00022842"/>
    </source>
</evidence>
<keyword evidence="12" id="KW-0067">ATP-binding</keyword>
<comment type="subunit">
    <text evidence="4">Tetramer of two alpha and two beta subunits.</text>
</comment>
<keyword evidence="7" id="KW-0963">Cytoplasm</keyword>
<evidence type="ECO:0000256" key="3">
    <source>
        <dbReference type="ARBA" id="ARBA00008653"/>
    </source>
</evidence>
<keyword evidence="14" id="KW-0694">RNA-binding</keyword>
<evidence type="ECO:0000259" key="19">
    <source>
        <dbReference type="PROSITE" id="PS51447"/>
    </source>
</evidence>
<comment type="subcellular location">
    <subcellularLocation>
        <location evidence="2">Cytoplasm</location>
    </subcellularLocation>
</comment>
<dbReference type="Pfam" id="PF17759">
    <property type="entry name" value="tRNA_synthFbeta"/>
    <property type="match status" value="1"/>
</dbReference>
<sequence length="250" mass="27843">ASLVPGLADVVSHNLRHGSPEVRVFEIGKTFQSRGAGKLAKEDLWLGLAASGGDFEPSKERAGRSYGLDEFKGVCESLLRALQIDDLKWQAYTGEELFPHGALAISSGRQVLGFVWELSPRARKGLGVRQPMFAGQIKLDSLPHSFLLPRTYQEPSRYPSVKRDLALVVPKSMTQQDVRDLIRKAAGKQLESLELFDHYEGKHIPDGHQGLGFSLVFRAGDRTLEESEIDRWVGKIIKQLEGREVKLRDA</sequence>
<dbReference type="GO" id="GO:0005737">
    <property type="term" value="C:cytoplasm"/>
    <property type="evidence" value="ECO:0007669"/>
    <property type="project" value="UniProtKB-SubCell"/>
</dbReference>
<organism evidence="20 21">
    <name type="scientific">Eiseniibacteriota bacterium</name>
    <dbReference type="NCBI Taxonomy" id="2212470"/>
    <lineage>
        <taxon>Bacteria</taxon>
        <taxon>Candidatus Eiseniibacteriota</taxon>
    </lineage>
</organism>
<comment type="cofactor">
    <cofactor evidence="1">
        <name>Mg(2+)</name>
        <dbReference type="ChEBI" id="CHEBI:18420"/>
    </cofactor>
</comment>
<feature type="non-terminal residue" evidence="20">
    <location>
        <position position="1"/>
    </location>
</feature>
<evidence type="ECO:0000256" key="11">
    <source>
        <dbReference type="ARBA" id="ARBA00022741"/>
    </source>
</evidence>
<keyword evidence="13" id="KW-0460">Magnesium</keyword>
<dbReference type="InterPro" id="IPR045864">
    <property type="entry name" value="aa-tRNA-synth_II/BPL/LPL"/>
</dbReference>
<keyword evidence="16" id="KW-0030">Aminoacyl-tRNA synthetase</keyword>
<keyword evidence="11" id="KW-0547">Nucleotide-binding</keyword>
<dbReference type="GO" id="GO:0046872">
    <property type="term" value="F:metal ion binding"/>
    <property type="evidence" value="ECO:0007669"/>
    <property type="project" value="UniProtKB-KW"/>
</dbReference>